<sequence length="72" mass="7898">GRFVFQRKRDYLRNLLEMLDQGNIDDALRHAIPLGKDPDSQAQLALGVPAPREQLDIQPQRGGGARSVFGGG</sequence>
<proteinExistence type="predicted"/>
<dbReference type="RefSeq" id="WP_158625302.1">
    <property type="nucleotide sequence ID" value="NZ_RAVZ01000793.1"/>
</dbReference>
<evidence type="ECO:0000313" key="2">
    <source>
        <dbReference type="EMBL" id="RKG64128.1"/>
    </source>
</evidence>
<feature type="non-terminal residue" evidence="2">
    <location>
        <position position="72"/>
    </location>
</feature>
<accession>A0A3A8H021</accession>
<protein>
    <submittedName>
        <fullName evidence="2">Uncharacterized protein</fullName>
    </submittedName>
</protein>
<reference evidence="3" key="1">
    <citation type="submission" date="2018-09" db="EMBL/GenBank/DDBJ databases">
        <authorList>
            <person name="Livingstone P.G."/>
            <person name="Whitworth D.E."/>
        </authorList>
    </citation>
    <scope>NUCLEOTIDE SEQUENCE [LARGE SCALE GENOMIC DNA]</scope>
    <source>
        <strain evidence="3">CA054A</strain>
    </source>
</reference>
<dbReference type="AlphaFoldDB" id="A0A3A8H021"/>
<dbReference type="EMBL" id="RAVZ01000793">
    <property type="protein sequence ID" value="RKG64128.1"/>
    <property type="molecule type" value="Genomic_DNA"/>
</dbReference>
<keyword evidence="3" id="KW-1185">Reference proteome</keyword>
<feature type="region of interest" description="Disordered" evidence="1">
    <location>
        <begin position="52"/>
        <end position="72"/>
    </location>
</feature>
<evidence type="ECO:0000313" key="3">
    <source>
        <dbReference type="Proteomes" id="UP000268094"/>
    </source>
</evidence>
<gene>
    <name evidence="2" type="ORF">D7V88_42180</name>
</gene>
<name>A0A3A8H021_9BACT</name>
<dbReference type="OrthoDB" id="3652574at2"/>
<organism evidence="2 3">
    <name type="scientific">Corallococcus terminator</name>
    <dbReference type="NCBI Taxonomy" id="2316733"/>
    <lineage>
        <taxon>Bacteria</taxon>
        <taxon>Pseudomonadati</taxon>
        <taxon>Myxococcota</taxon>
        <taxon>Myxococcia</taxon>
        <taxon>Myxococcales</taxon>
        <taxon>Cystobacterineae</taxon>
        <taxon>Myxococcaceae</taxon>
        <taxon>Corallococcus</taxon>
    </lineage>
</organism>
<dbReference type="Proteomes" id="UP000268094">
    <property type="component" value="Unassembled WGS sequence"/>
</dbReference>
<comment type="caution">
    <text evidence="2">The sequence shown here is derived from an EMBL/GenBank/DDBJ whole genome shotgun (WGS) entry which is preliminary data.</text>
</comment>
<feature type="non-terminal residue" evidence="2">
    <location>
        <position position="1"/>
    </location>
</feature>
<feature type="compositionally biased region" description="Gly residues" evidence="1">
    <location>
        <begin position="61"/>
        <end position="72"/>
    </location>
</feature>
<evidence type="ECO:0000256" key="1">
    <source>
        <dbReference type="SAM" id="MobiDB-lite"/>
    </source>
</evidence>